<protein>
    <submittedName>
        <fullName evidence="6">Extracellular solute-binding protein</fullName>
    </submittedName>
</protein>
<sequence>MRRIQKFAAVLGALAAATALAGSARAQEKPEIWHYYAAGSEKAGIDALIDYANKQNPDNPVGQRVIPGNVVELRRQLQTALLGGQPPAAYQSSMASELKTFVDGGRLHDLSAVWAEIKGDEIFPEGIQRVVKIGGKPYGIPFDLSLINNVFYNKAIFEKMEITPPANWDELVAACKTLREGGVEPLGNAGGPFWSLYNFYAPLVSTVGVDGYYKIASGEMGFDTPEFRKALQLYRDTMVSCYAKNWSGKTWTQTADDVVNNNTGMFMMGIWASAYFKQAGFAPGEKFDVFPAPGTDGKVIFQMDAFAVPEGPEATVKAAEGFIRAATSPKGLESFAVPKGSLAPSTAVPASIYDYAGKKFAEQYAAASKANAVLPNLFFLLPTKVGTELGNQIERFAIDPSESTENEVISTLEALRQEALAEEAYTKW</sequence>
<dbReference type="SUPFAM" id="SSF53850">
    <property type="entry name" value="Periplasmic binding protein-like II"/>
    <property type="match status" value="1"/>
</dbReference>
<evidence type="ECO:0000256" key="2">
    <source>
        <dbReference type="ARBA" id="ARBA00008520"/>
    </source>
</evidence>
<dbReference type="InterPro" id="IPR006059">
    <property type="entry name" value="SBP"/>
</dbReference>
<keyword evidence="4" id="KW-0574">Periplasm</keyword>
<evidence type="ECO:0000256" key="4">
    <source>
        <dbReference type="ARBA" id="ARBA00022764"/>
    </source>
</evidence>
<keyword evidence="7" id="KW-1185">Reference proteome</keyword>
<gene>
    <name evidence="6" type="ORF">NGM99_10360</name>
</gene>
<dbReference type="EMBL" id="JAMXQS010000005">
    <property type="protein sequence ID" value="MCO6050187.1"/>
    <property type="molecule type" value="Genomic_DNA"/>
</dbReference>
<accession>A0ABT1C5S7</accession>
<keyword evidence="5" id="KW-0732">Signal</keyword>
<feature type="chain" id="PRO_5045488289" evidence="5">
    <location>
        <begin position="27"/>
        <end position="428"/>
    </location>
</feature>
<dbReference type="Pfam" id="PF01547">
    <property type="entry name" value="SBP_bac_1"/>
    <property type="match status" value="1"/>
</dbReference>
<dbReference type="InterPro" id="IPR050490">
    <property type="entry name" value="Bact_solute-bd_prot1"/>
</dbReference>
<comment type="caution">
    <text evidence="6">The sequence shown here is derived from an EMBL/GenBank/DDBJ whole genome shotgun (WGS) entry which is preliminary data.</text>
</comment>
<dbReference type="RefSeq" id="WP_252818614.1">
    <property type="nucleotide sequence ID" value="NZ_JAMXQS010000005.1"/>
</dbReference>
<evidence type="ECO:0000313" key="7">
    <source>
        <dbReference type="Proteomes" id="UP001205906"/>
    </source>
</evidence>
<keyword evidence="3" id="KW-0813">Transport</keyword>
<proteinExistence type="inferred from homology"/>
<name>A0ABT1C5S7_9HYPH</name>
<evidence type="ECO:0000256" key="1">
    <source>
        <dbReference type="ARBA" id="ARBA00004418"/>
    </source>
</evidence>
<evidence type="ECO:0000256" key="5">
    <source>
        <dbReference type="SAM" id="SignalP"/>
    </source>
</evidence>
<organism evidence="6 7">
    <name type="scientific">Mesorhizobium liriopis</name>
    <dbReference type="NCBI Taxonomy" id="2953882"/>
    <lineage>
        <taxon>Bacteria</taxon>
        <taxon>Pseudomonadati</taxon>
        <taxon>Pseudomonadota</taxon>
        <taxon>Alphaproteobacteria</taxon>
        <taxon>Hyphomicrobiales</taxon>
        <taxon>Phyllobacteriaceae</taxon>
        <taxon>Mesorhizobium</taxon>
    </lineage>
</organism>
<comment type="subcellular location">
    <subcellularLocation>
        <location evidence="1">Periplasm</location>
    </subcellularLocation>
</comment>
<dbReference type="PANTHER" id="PTHR43649">
    <property type="entry name" value="ARABINOSE-BINDING PROTEIN-RELATED"/>
    <property type="match status" value="1"/>
</dbReference>
<evidence type="ECO:0000256" key="3">
    <source>
        <dbReference type="ARBA" id="ARBA00022448"/>
    </source>
</evidence>
<dbReference type="PANTHER" id="PTHR43649:SF29">
    <property type="entry name" value="OSMOPROTECTIVE COMPOUNDS-BINDING PROTEIN GGTB"/>
    <property type="match status" value="1"/>
</dbReference>
<comment type="similarity">
    <text evidence="2">Belongs to the bacterial solute-binding protein 1 family.</text>
</comment>
<reference evidence="6 7" key="1">
    <citation type="submission" date="2022-06" db="EMBL/GenBank/DDBJ databases">
        <title>Mesorhizobium sp. strain RP14 Genome sequencing and assembly.</title>
        <authorList>
            <person name="Kim I."/>
        </authorList>
    </citation>
    <scope>NUCLEOTIDE SEQUENCE [LARGE SCALE GENOMIC DNA]</scope>
    <source>
        <strain evidence="7">RP14(2022)</strain>
    </source>
</reference>
<dbReference type="Proteomes" id="UP001205906">
    <property type="component" value="Unassembled WGS sequence"/>
</dbReference>
<dbReference type="Gene3D" id="3.40.190.10">
    <property type="entry name" value="Periplasmic binding protein-like II"/>
    <property type="match status" value="2"/>
</dbReference>
<evidence type="ECO:0000313" key="6">
    <source>
        <dbReference type="EMBL" id="MCO6050187.1"/>
    </source>
</evidence>
<feature type="signal peptide" evidence="5">
    <location>
        <begin position="1"/>
        <end position="26"/>
    </location>
</feature>